<dbReference type="EMBL" id="CABFNP030001008">
    <property type="protein sequence ID" value="CAI6089498.1"/>
    <property type="molecule type" value="Genomic_DNA"/>
</dbReference>
<accession>A0AA35M2Y8</accession>
<evidence type="ECO:0000313" key="3">
    <source>
        <dbReference type="Proteomes" id="UP001160390"/>
    </source>
</evidence>
<feature type="compositionally biased region" description="Basic and acidic residues" evidence="1">
    <location>
        <begin position="225"/>
        <end position="238"/>
    </location>
</feature>
<comment type="caution">
    <text evidence="2">The sequence shown here is derived from an EMBL/GenBank/DDBJ whole genome shotgun (WGS) entry which is preliminary data.</text>
</comment>
<sequence length="347" mass="39425">MPPMPPATRQPKSGNSVPQIRQLLSNLNYGPRVPEQEFLKDSVRRFSRDFVTKDGTRCQALNQWSSSVHQSGLEEMAVSFLSEYGSTLWPWDPTMPNHNPALVWPRHEQKLTEILKQLFYRKNAHLIKNTKRKTRLMGVSGLWNASTGEESSPHVIEESGCIGRQRRNILGGNVSIKAEMDNYDPEEHSEEHSEADLITERVSHPPILVTEDAQTGPSHFSSTQHPEEVETHSEERETSCSNSESMISADLVDNDYYPAPSASLMNEPESSRHSPTPKQPPSRPDVIFRLIESRAPFYEGSQWYPKGNFSDKTLPQLKEELPLPFVSEAKYFGFTLTGPQFLMSEFR</sequence>
<reference evidence="2" key="1">
    <citation type="submission" date="2023-01" db="EMBL/GenBank/DDBJ databases">
        <authorList>
            <person name="Piombo E."/>
        </authorList>
    </citation>
    <scope>NUCLEOTIDE SEQUENCE</scope>
</reference>
<evidence type="ECO:0000256" key="1">
    <source>
        <dbReference type="SAM" id="MobiDB-lite"/>
    </source>
</evidence>
<keyword evidence="3" id="KW-1185">Reference proteome</keyword>
<protein>
    <submittedName>
        <fullName evidence="2">Uncharacterized protein</fullName>
    </submittedName>
</protein>
<evidence type="ECO:0000313" key="2">
    <source>
        <dbReference type="EMBL" id="CAI6089498.1"/>
    </source>
</evidence>
<name>A0AA35M2Y8_9HYPO</name>
<dbReference type="Proteomes" id="UP001160390">
    <property type="component" value="Unassembled WGS sequence"/>
</dbReference>
<organism evidence="2 3">
    <name type="scientific">Clonostachys chloroleuca</name>
    <dbReference type="NCBI Taxonomy" id="1926264"/>
    <lineage>
        <taxon>Eukaryota</taxon>
        <taxon>Fungi</taxon>
        <taxon>Dikarya</taxon>
        <taxon>Ascomycota</taxon>
        <taxon>Pezizomycotina</taxon>
        <taxon>Sordariomycetes</taxon>
        <taxon>Hypocreomycetidae</taxon>
        <taxon>Hypocreales</taxon>
        <taxon>Bionectriaceae</taxon>
        <taxon>Clonostachys</taxon>
    </lineage>
</organism>
<gene>
    <name evidence="2" type="ORF">CCHLO57077_00011938</name>
</gene>
<feature type="region of interest" description="Disordered" evidence="1">
    <location>
        <begin position="211"/>
        <end position="244"/>
    </location>
</feature>
<proteinExistence type="predicted"/>
<dbReference type="AlphaFoldDB" id="A0AA35M2Y8"/>
<feature type="region of interest" description="Disordered" evidence="1">
    <location>
        <begin position="256"/>
        <end position="284"/>
    </location>
</feature>
<feature type="compositionally biased region" description="Polar residues" evidence="1">
    <location>
        <begin position="212"/>
        <end position="224"/>
    </location>
</feature>